<dbReference type="AlphaFoldDB" id="A0A1R1X0A4"/>
<organism evidence="2 3">
    <name type="scientific">Smittium culicis</name>
    <dbReference type="NCBI Taxonomy" id="133412"/>
    <lineage>
        <taxon>Eukaryota</taxon>
        <taxon>Fungi</taxon>
        <taxon>Fungi incertae sedis</taxon>
        <taxon>Zoopagomycota</taxon>
        <taxon>Kickxellomycotina</taxon>
        <taxon>Harpellomycetes</taxon>
        <taxon>Harpellales</taxon>
        <taxon>Legeriomycetaceae</taxon>
        <taxon>Smittium</taxon>
    </lineage>
</organism>
<protein>
    <submittedName>
        <fullName evidence="2">Uncharacterized protein</fullName>
    </submittedName>
</protein>
<sequence>MPLLDENNSHGGYNTVLKTVFSHVFDKKVPGDSGYLAVIYDKNVMEASGYATALADMTKETVYLVPYYKDEPNDHIKWVKQEQDLGGDEGEVRHAEAVEQNSDQFEDKGVESDSIVPGRRAQQDDGCDRVRDVQPGADRIRPRNQVPGNNQQCREKRNSAVAQVNGQCRRPQSSVQQCWAGRSLVGNSNWSSRTKGESFYHVGTIPDKKDNTYVCDIRMMVVGSDSGFVPVCIYSRKARKPLVSVLDENSSTNSWEILGTNLSVKLADNSWTTEPARLALMDHKDFNKLGLGIDDLIDCYIQTVLSTIAIDKMCKKLINADNSFNAKLFADLNPDDSLLDEIKT</sequence>
<evidence type="ECO:0000313" key="3">
    <source>
        <dbReference type="Proteomes" id="UP000187429"/>
    </source>
</evidence>
<name>A0A1R1X0A4_9FUNG</name>
<evidence type="ECO:0000256" key="1">
    <source>
        <dbReference type="SAM" id="MobiDB-lite"/>
    </source>
</evidence>
<reference evidence="3" key="1">
    <citation type="submission" date="2017-01" db="EMBL/GenBank/DDBJ databases">
        <authorList>
            <person name="Wang Y."/>
            <person name="White M."/>
            <person name="Kvist S."/>
            <person name="Moncalvo J.-M."/>
        </authorList>
    </citation>
    <scope>NUCLEOTIDE SEQUENCE [LARGE SCALE GENOMIC DNA]</scope>
    <source>
        <strain evidence="3">ID-206-W2</strain>
    </source>
</reference>
<evidence type="ECO:0000313" key="2">
    <source>
        <dbReference type="EMBL" id="OMJ08027.1"/>
    </source>
</evidence>
<keyword evidence="3" id="KW-1185">Reference proteome</keyword>
<proteinExistence type="predicted"/>
<dbReference type="Proteomes" id="UP000187429">
    <property type="component" value="Unassembled WGS sequence"/>
</dbReference>
<dbReference type="OrthoDB" id="10268014at2759"/>
<accession>A0A1R1X0A4</accession>
<feature type="compositionally biased region" description="Basic and acidic residues" evidence="1">
    <location>
        <begin position="121"/>
        <end position="132"/>
    </location>
</feature>
<gene>
    <name evidence="2" type="ORF">AYI69_g11224</name>
</gene>
<dbReference type="EMBL" id="LSSM01007501">
    <property type="protein sequence ID" value="OMJ08027.1"/>
    <property type="molecule type" value="Genomic_DNA"/>
</dbReference>
<feature type="region of interest" description="Disordered" evidence="1">
    <location>
        <begin position="100"/>
        <end position="158"/>
    </location>
</feature>
<comment type="caution">
    <text evidence="2">The sequence shown here is derived from an EMBL/GenBank/DDBJ whole genome shotgun (WGS) entry which is preliminary data.</text>
</comment>